<dbReference type="PROSITE" id="PS50157">
    <property type="entry name" value="ZINC_FINGER_C2H2_2"/>
    <property type="match status" value="1"/>
</dbReference>
<evidence type="ECO:0000256" key="2">
    <source>
        <dbReference type="ARBA" id="ARBA00004120"/>
    </source>
</evidence>
<feature type="region of interest" description="Disordered" evidence="9">
    <location>
        <begin position="1"/>
        <end position="40"/>
    </location>
</feature>
<evidence type="ECO:0000256" key="8">
    <source>
        <dbReference type="SAM" id="Coils"/>
    </source>
</evidence>
<dbReference type="SMART" id="SM00015">
    <property type="entry name" value="IQ"/>
    <property type="match status" value="3"/>
</dbReference>
<dbReference type="PANTHER" id="PTHR21502:SF3">
    <property type="entry name" value="CILIUM ASSEMBLY PROTEIN DZIP1L"/>
    <property type="match status" value="1"/>
</dbReference>
<dbReference type="Pfam" id="PF00612">
    <property type="entry name" value="IQ"/>
    <property type="match status" value="1"/>
</dbReference>
<dbReference type="RefSeq" id="XP_008868094.1">
    <property type="nucleotide sequence ID" value="XM_008869872.1"/>
</dbReference>
<feature type="compositionally biased region" description="Basic and acidic residues" evidence="9">
    <location>
        <begin position="1"/>
        <end position="15"/>
    </location>
</feature>
<dbReference type="GeneID" id="20082265"/>
<feature type="compositionally biased region" description="Basic and acidic residues" evidence="9">
    <location>
        <begin position="913"/>
        <end position="945"/>
    </location>
</feature>
<keyword evidence="5" id="KW-0963">Cytoplasm</keyword>
<dbReference type="InterPro" id="IPR013087">
    <property type="entry name" value="Znf_C2H2_type"/>
</dbReference>
<dbReference type="VEuPathDB" id="FungiDB:H310_05215"/>
<dbReference type="InterPro" id="IPR000048">
    <property type="entry name" value="IQ_motif_EF-hand-BS"/>
</dbReference>
<proteinExistence type="inferred from homology"/>
<feature type="region of interest" description="Disordered" evidence="9">
    <location>
        <begin position="480"/>
        <end position="536"/>
    </location>
</feature>
<keyword evidence="4 8" id="KW-0175">Coiled coil</keyword>
<gene>
    <name evidence="11" type="ORF">H310_05215</name>
</gene>
<dbReference type="EMBL" id="KI913959">
    <property type="protein sequence ID" value="ETW03865.1"/>
    <property type="molecule type" value="Genomic_DNA"/>
</dbReference>
<dbReference type="eggNOG" id="ENOG502QRAI">
    <property type="taxonomic scope" value="Eukaryota"/>
</dbReference>
<keyword evidence="7" id="KW-0863">Zinc-finger</keyword>
<evidence type="ECO:0000313" key="11">
    <source>
        <dbReference type="EMBL" id="ETW03865.1"/>
    </source>
</evidence>
<name>A0A024UCD6_9STRA</name>
<keyword evidence="7" id="KW-0479">Metal-binding</keyword>
<evidence type="ECO:0000256" key="6">
    <source>
        <dbReference type="ARBA" id="ARBA00023273"/>
    </source>
</evidence>
<feature type="compositionally biased region" description="Acidic residues" evidence="9">
    <location>
        <begin position="951"/>
        <end position="965"/>
    </location>
</feature>
<comment type="similarity">
    <text evidence="3">Belongs to the DZIP C2H2-type zinc-finger protein family.</text>
</comment>
<evidence type="ECO:0000256" key="3">
    <source>
        <dbReference type="ARBA" id="ARBA00009131"/>
    </source>
</evidence>
<protein>
    <recommendedName>
        <fullName evidence="10">C2H2-type domain-containing protein</fullName>
    </recommendedName>
</protein>
<dbReference type="AlphaFoldDB" id="A0A024UCD6"/>
<comment type="subcellular location">
    <subcellularLocation>
        <location evidence="2">Cytoplasm</location>
        <location evidence="2">Cytoskeleton</location>
        <location evidence="2">Cilium basal body</location>
    </subcellularLocation>
    <subcellularLocation>
        <location evidence="1">Cytoplasm</location>
        <location evidence="1">Cytoskeleton</location>
        <location evidence="1">Microtubule organizing center</location>
        <location evidence="1">Centrosome</location>
        <location evidence="1">Centriole</location>
    </subcellularLocation>
</comment>
<dbReference type="GO" id="GO:0005814">
    <property type="term" value="C:centriole"/>
    <property type="evidence" value="ECO:0007669"/>
    <property type="project" value="UniProtKB-SubCell"/>
</dbReference>
<dbReference type="PROSITE" id="PS50096">
    <property type="entry name" value="IQ"/>
    <property type="match status" value="1"/>
</dbReference>
<dbReference type="InterPro" id="IPR051241">
    <property type="entry name" value="DZIP_RILPL"/>
</dbReference>
<dbReference type="PANTHER" id="PTHR21502">
    <property type="entry name" value="ZINC FINGER PROTEIN DZIP1"/>
    <property type="match status" value="1"/>
</dbReference>
<evidence type="ECO:0000256" key="9">
    <source>
        <dbReference type="SAM" id="MobiDB-lite"/>
    </source>
</evidence>
<feature type="region of interest" description="Disordered" evidence="9">
    <location>
        <begin position="893"/>
        <end position="1031"/>
    </location>
</feature>
<keyword evidence="7" id="KW-0862">Zinc</keyword>
<feature type="domain" description="C2H2-type" evidence="10">
    <location>
        <begin position="239"/>
        <end position="269"/>
    </location>
</feature>
<dbReference type="GO" id="GO:0005737">
    <property type="term" value="C:cytoplasm"/>
    <property type="evidence" value="ECO:0007669"/>
    <property type="project" value="TreeGrafter"/>
</dbReference>
<feature type="compositionally biased region" description="Low complexity" evidence="9">
    <location>
        <begin position="514"/>
        <end position="523"/>
    </location>
</feature>
<keyword evidence="5" id="KW-0206">Cytoskeleton</keyword>
<feature type="coiled-coil region" evidence="8">
    <location>
        <begin position="414"/>
        <end position="455"/>
    </location>
</feature>
<dbReference type="GO" id="GO:0008270">
    <property type="term" value="F:zinc ion binding"/>
    <property type="evidence" value="ECO:0007669"/>
    <property type="project" value="UniProtKB-KW"/>
</dbReference>
<sequence>MEDGQHARPSTDDIRGLLNNRNSRRQGIGAPSKRGVFGPLSEMHAGVLKSSMRPMHRSGSDGRRTSAAVTGTTNRTINLPARSFSFRQRRGKLDTRAIAQIDLNRVVRETDIDTIQNQLENLAFSDITLQDFNQYSDEYFLKLFQIAQLTVEYLLNVQESLVVHAEELESQCDQIQHECAVLAEENESVDAELRHLKQEIKQKQNTISTYELMLLTRQHQTMPPSQGSTLPTTSPSGPVECILCNKRFLSTEYLLKHQRNKHVHAAAEAQSTKPPLIVQVEAKEPVESPPPPPTPQPTDLTVVNALISANTAVLTKQIEAIQVQLAHDKTERAQETQLLTHQHQSFAEKMVEHLARMQEALKDMHVQSQAQREEWAHFAQDLMQKTTEKMAKTATHIGPILNDGAEEQWRREILQELKTQKEEEKQRRLELEAERKRWTEREAELQAKLNDQQQLPTLTQLVAMEAHRYGIDYGLASSPRATTQEDRSVMRTSQIIQTDRDVRDSQQQTDDVPVKSVVSSAAAPQQTPTPIVQPKAVATSVEANPVTPMEPLLPPQSIAPPPVAAVGEQVLQLPSPVLPPPEQLPVEMPARLDLHRAATTVQRVAAGFVTRKQLGTPENWVLRYGSDIHIDVTRHMTANALRRIVADKLGGIDPQRVLVHDSSTGSELVGDVFVFHTNGHLDIEVVREDYDPFVDDLVRQYHTRTSQIQSLRDTAPRTDLSATDVASSIVKLQAVVRGVLGRRQATELRIDRLVDLRLKQLHESPVVEHDGVPILHHPRDSSPALQQEAVKVHARLVKAMSDFHGRPAAPLQSMSQVAFDAAMKNVDEARKKYPAPMQSRIAVILGAIHTAAMQHYDPDQAKVLDDRTAAAVSIQSMVRVGLAKKVVAQLAKKATSDGSSAKLDKDDESDDVADAKETAADSKRRLDSRPPDDGGAKAIDEEKTLTRSANDDDDDDAVTIDEFNELETAAPRRSDARHYDEYDEEKAQFRALQDIQDDDDAKSARISPHSNTPLKSMHRRNSRGSMLHNAR</sequence>
<reference evidence="11" key="1">
    <citation type="submission" date="2013-12" db="EMBL/GenBank/DDBJ databases">
        <title>The Genome Sequence of Aphanomyces invadans NJM9701.</title>
        <authorList>
            <consortium name="The Broad Institute Genomics Platform"/>
            <person name="Russ C."/>
            <person name="Tyler B."/>
            <person name="van West P."/>
            <person name="Dieguez-Uribeondo J."/>
            <person name="Young S.K."/>
            <person name="Zeng Q."/>
            <person name="Gargeya S."/>
            <person name="Fitzgerald M."/>
            <person name="Abouelleil A."/>
            <person name="Alvarado L."/>
            <person name="Chapman S.B."/>
            <person name="Gainer-Dewar J."/>
            <person name="Goldberg J."/>
            <person name="Griggs A."/>
            <person name="Gujja S."/>
            <person name="Hansen M."/>
            <person name="Howarth C."/>
            <person name="Imamovic A."/>
            <person name="Ireland A."/>
            <person name="Larimer J."/>
            <person name="McCowan C."/>
            <person name="Murphy C."/>
            <person name="Pearson M."/>
            <person name="Poon T.W."/>
            <person name="Priest M."/>
            <person name="Roberts A."/>
            <person name="Saif S."/>
            <person name="Shea T."/>
            <person name="Sykes S."/>
            <person name="Wortman J."/>
            <person name="Nusbaum C."/>
            <person name="Birren B."/>
        </authorList>
    </citation>
    <scope>NUCLEOTIDE SEQUENCE [LARGE SCALE GENOMIC DNA]</scope>
    <source>
        <strain evidence="11">NJM9701</strain>
    </source>
</reference>
<accession>A0A024UCD6</accession>
<dbReference type="PROSITE" id="PS00028">
    <property type="entry name" value="ZINC_FINGER_C2H2_1"/>
    <property type="match status" value="1"/>
</dbReference>
<evidence type="ECO:0000256" key="1">
    <source>
        <dbReference type="ARBA" id="ARBA00004114"/>
    </source>
</evidence>
<organism evidence="11">
    <name type="scientific">Aphanomyces invadans</name>
    <dbReference type="NCBI Taxonomy" id="157072"/>
    <lineage>
        <taxon>Eukaryota</taxon>
        <taxon>Sar</taxon>
        <taxon>Stramenopiles</taxon>
        <taxon>Oomycota</taxon>
        <taxon>Saprolegniomycetes</taxon>
        <taxon>Saprolegniales</taxon>
        <taxon>Verrucalvaceae</taxon>
        <taxon>Aphanomyces</taxon>
    </lineage>
</organism>
<feature type="coiled-coil region" evidence="8">
    <location>
        <begin position="165"/>
        <end position="213"/>
    </location>
</feature>
<dbReference type="Pfam" id="PF13815">
    <property type="entry name" value="Dzip-like_N"/>
    <property type="match status" value="1"/>
</dbReference>
<evidence type="ECO:0000256" key="5">
    <source>
        <dbReference type="ARBA" id="ARBA00023212"/>
    </source>
</evidence>
<feature type="compositionally biased region" description="Basic and acidic residues" evidence="9">
    <location>
        <begin position="970"/>
        <end position="988"/>
    </location>
</feature>
<dbReference type="OrthoDB" id="515971at2759"/>
<keyword evidence="6" id="KW-0966">Cell projection</keyword>
<dbReference type="InterPro" id="IPR032714">
    <property type="entry name" value="DZIP1_N"/>
</dbReference>
<evidence type="ECO:0000256" key="4">
    <source>
        <dbReference type="ARBA" id="ARBA00023054"/>
    </source>
</evidence>
<evidence type="ECO:0000256" key="7">
    <source>
        <dbReference type="PROSITE-ProRule" id="PRU00042"/>
    </source>
</evidence>
<evidence type="ECO:0000259" key="10">
    <source>
        <dbReference type="PROSITE" id="PS50157"/>
    </source>
</evidence>